<feature type="domain" description="DUF7847" evidence="2">
    <location>
        <begin position="3"/>
        <end position="224"/>
    </location>
</feature>
<evidence type="ECO:0000313" key="3">
    <source>
        <dbReference type="EMBL" id="GGO00152.1"/>
    </source>
</evidence>
<keyword evidence="1" id="KW-0472">Membrane</keyword>
<feature type="transmembrane region" description="Helical" evidence="1">
    <location>
        <begin position="105"/>
        <end position="126"/>
    </location>
</feature>
<feature type="transmembrane region" description="Helical" evidence="1">
    <location>
        <begin position="68"/>
        <end position="93"/>
    </location>
</feature>
<feature type="transmembrane region" description="Helical" evidence="1">
    <location>
        <begin position="132"/>
        <end position="153"/>
    </location>
</feature>
<gene>
    <name evidence="3" type="ORF">GCM10009030_32480</name>
</gene>
<protein>
    <recommendedName>
        <fullName evidence="2">DUF7847 domain-containing protein</fullName>
    </recommendedName>
</protein>
<feature type="transmembrane region" description="Helical" evidence="1">
    <location>
        <begin position="174"/>
        <end position="200"/>
    </location>
</feature>
<proteinExistence type="predicted"/>
<feature type="transmembrane region" description="Helical" evidence="1">
    <location>
        <begin position="21"/>
        <end position="48"/>
    </location>
</feature>
<reference evidence="3" key="1">
    <citation type="journal article" date="2014" name="Int. J. Syst. Evol. Microbiol.">
        <title>Complete genome sequence of Corynebacterium casei LMG S-19264T (=DSM 44701T), isolated from a smear-ripened cheese.</title>
        <authorList>
            <consortium name="US DOE Joint Genome Institute (JGI-PGF)"/>
            <person name="Walter F."/>
            <person name="Albersmeier A."/>
            <person name="Kalinowski J."/>
            <person name="Ruckert C."/>
        </authorList>
    </citation>
    <scope>NUCLEOTIDE SEQUENCE</scope>
    <source>
        <strain evidence="3">JCM 17820</strain>
    </source>
</reference>
<organism evidence="3 4">
    <name type="scientific">Haloarcula pellucida</name>
    <dbReference type="NCBI Taxonomy" id="1427151"/>
    <lineage>
        <taxon>Archaea</taxon>
        <taxon>Methanobacteriati</taxon>
        <taxon>Methanobacteriota</taxon>
        <taxon>Stenosarchaea group</taxon>
        <taxon>Halobacteria</taxon>
        <taxon>Halobacteriales</taxon>
        <taxon>Haloarculaceae</taxon>
        <taxon>Haloarcula</taxon>
    </lineage>
</organism>
<dbReference type="EMBL" id="BMOU01000006">
    <property type="protein sequence ID" value="GGO00152.1"/>
    <property type="molecule type" value="Genomic_DNA"/>
</dbReference>
<reference evidence="3" key="2">
    <citation type="submission" date="2020-09" db="EMBL/GenBank/DDBJ databases">
        <authorList>
            <person name="Sun Q."/>
            <person name="Ohkuma M."/>
        </authorList>
    </citation>
    <scope>NUCLEOTIDE SEQUENCE</scope>
    <source>
        <strain evidence="3">JCM 17820</strain>
    </source>
</reference>
<name>A0A830GSU8_9EURY</name>
<keyword evidence="1" id="KW-1133">Transmembrane helix</keyword>
<keyword evidence="4" id="KW-1185">Reference proteome</keyword>
<evidence type="ECO:0000313" key="4">
    <source>
        <dbReference type="Proteomes" id="UP000605784"/>
    </source>
</evidence>
<dbReference type="RefSeq" id="WP_189000489.1">
    <property type="nucleotide sequence ID" value="NZ_BMOU01000006.1"/>
</dbReference>
<comment type="caution">
    <text evidence="3">The sequence shown here is derived from an EMBL/GenBank/DDBJ whole genome shotgun (WGS) entry which is preliminary data.</text>
</comment>
<accession>A0A830GSU8</accession>
<keyword evidence="1" id="KW-0812">Transmembrane</keyword>
<dbReference type="Proteomes" id="UP000605784">
    <property type="component" value="Unassembled WGS sequence"/>
</dbReference>
<feature type="transmembrane region" description="Helical" evidence="1">
    <location>
        <begin position="206"/>
        <end position="230"/>
    </location>
</feature>
<dbReference type="AlphaFoldDB" id="A0A830GSU8"/>
<dbReference type="InterPro" id="IPR057169">
    <property type="entry name" value="DUF7847"/>
</dbReference>
<evidence type="ECO:0000259" key="2">
    <source>
        <dbReference type="Pfam" id="PF25231"/>
    </source>
</evidence>
<dbReference type="Pfam" id="PF25231">
    <property type="entry name" value="DUF7847"/>
    <property type="match status" value="1"/>
</dbReference>
<evidence type="ECO:0000256" key="1">
    <source>
        <dbReference type="SAM" id="Phobius"/>
    </source>
</evidence>
<sequence>MSLRIGVALSDAAAHLVSRTGAVLLAVSLVVQIVTTTIVYSALAWWYASLGLADAARMLPLTVDVAAPVLGAGYLVVLVVSLYSSVVAVRTFVAGAGATFPDGAFTRNVPLAMVNLLVGGLTYSLVVAVGSLLVVPGLVAYVAFLFMLPIVAVEDRNFVDALRESYRRTKGHWVRLFALMVVVVALSGFLGGVIGLVTSLLLPYEFALLAIVLVQTPVSLYTVAVIASAYRQLQGGTTHSLGGPRAGAGPA</sequence>